<dbReference type="STRING" id="1385511.GCA_000425225_01062"/>
<evidence type="ECO:0000313" key="5">
    <source>
        <dbReference type="Proteomes" id="UP000030403"/>
    </source>
</evidence>
<dbReference type="InterPro" id="IPR050992">
    <property type="entry name" value="CheZ_family_phosphatases"/>
</dbReference>
<dbReference type="Pfam" id="PF04509">
    <property type="entry name" value="CheC"/>
    <property type="match status" value="2"/>
</dbReference>
<dbReference type="InterPro" id="IPR028976">
    <property type="entry name" value="CheC-like_sf"/>
</dbReference>
<dbReference type="EMBL" id="AVPF01000019">
    <property type="protein sequence ID" value="KGX88616.1"/>
    <property type="molecule type" value="Genomic_DNA"/>
</dbReference>
<dbReference type="PANTHER" id="PTHR43693">
    <property type="entry name" value="PROTEIN PHOSPHATASE CHEZ"/>
    <property type="match status" value="1"/>
</dbReference>
<dbReference type="CDD" id="cd17909">
    <property type="entry name" value="CheC_ClassI"/>
    <property type="match status" value="1"/>
</dbReference>
<dbReference type="SUPFAM" id="SSF103039">
    <property type="entry name" value="CheC-like"/>
    <property type="match status" value="1"/>
</dbReference>
<name>A0A0A5G666_9BACI</name>
<dbReference type="Gene3D" id="3.40.1550.10">
    <property type="entry name" value="CheC-like"/>
    <property type="match status" value="1"/>
</dbReference>
<accession>A0A0A5G666</accession>
<dbReference type="RefSeq" id="WP_027448309.1">
    <property type="nucleotide sequence ID" value="NZ_AVPF01000019.1"/>
</dbReference>
<proteinExistence type="predicted"/>
<keyword evidence="5" id="KW-1185">Reference proteome</keyword>
<feature type="domain" description="CheC-like protein" evidence="3">
    <location>
        <begin position="11"/>
        <end position="45"/>
    </location>
</feature>
<dbReference type="eggNOG" id="COG1776">
    <property type="taxonomic scope" value="Bacteria"/>
</dbReference>
<dbReference type="GO" id="GO:0016787">
    <property type="term" value="F:hydrolase activity"/>
    <property type="evidence" value="ECO:0007669"/>
    <property type="project" value="UniProtKB-KW"/>
</dbReference>
<reference evidence="4 5" key="1">
    <citation type="submission" date="2013-08" db="EMBL/GenBank/DDBJ databases">
        <authorList>
            <person name="Huang J."/>
            <person name="Wang G."/>
        </authorList>
    </citation>
    <scope>NUCLEOTIDE SEQUENCE [LARGE SCALE GENOMIC DNA]</scope>
    <source>
        <strain evidence="4 5">BH030004</strain>
    </source>
</reference>
<dbReference type="PANTHER" id="PTHR43693:SF1">
    <property type="entry name" value="PROTEIN PHOSPHATASE CHEZ"/>
    <property type="match status" value="1"/>
</dbReference>
<dbReference type="AlphaFoldDB" id="A0A0A5G666"/>
<comment type="caution">
    <text evidence="4">The sequence shown here is derived from an EMBL/GenBank/DDBJ whole genome shotgun (WGS) entry which is preliminary data.</text>
</comment>
<evidence type="ECO:0000256" key="2">
    <source>
        <dbReference type="ARBA" id="ARBA00022801"/>
    </source>
</evidence>
<gene>
    <name evidence="4" type="ORF">N783_08280</name>
</gene>
<dbReference type="Proteomes" id="UP000030403">
    <property type="component" value="Unassembled WGS sequence"/>
</dbReference>
<keyword evidence="2" id="KW-0378">Hydrolase</keyword>
<dbReference type="InterPro" id="IPR007597">
    <property type="entry name" value="CheC"/>
</dbReference>
<evidence type="ECO:0000256" key="1">
    <source>
        <dbReference type="ARBA" id="ARBA00022500"/>
    </source>
</evidence>
<evidence type="ECO:0000313" key="4">
    <source>
        <dbReference type="EMBL" id="KGX88616.1"/>
    </source>
</evidence>
<feature type="domain" description="CheC-like protein" evidence="3">
    <location>
        <begin position="111"/>
        <end position="148"/>
    </location>
</feature>
<sequence length="212" mass="22940">MPFMNQFSQDHLDVLKEVGNIGAGHAATSLSKLLDRKIDMNIPDVRLVSFNEMMDIAGGAEQVLVSVFLRLEGDVSGSMFFVLPPEQANRMAFQMTGDEKINFSSPPYSEMGVSAINELGNILSGSYLSALSDFTNLSIQPSVPSVSIDMIGAVLSFGLLELSQVSDHAIVIDTCIKDNSINSGEVRGHFFLLPDPGSFPIIFKALGVQDHE</sequence>
<dbReference type="GO" id="GO:0006935">
    <property type="term" value="P:chemotaxis"/>
    <property type="evidence" value="ECO:0007669"/>
    <property type="project" value="UniProtKB-KW"/>
</dbReference>
<keyword evidence="1" id="KW-0145">Chemotaxis</keyword>
<protein>
    <submittedName>
        <fullName evidence="4">Chemotaxis protein CheY</fullName>
    </submittedName>
</protein>
<organism evidence="4 5">
    <name type="scientific">Pontibacillus marinus BH030004 = DSM 16465</name>
    <dbReference type="NCBI Taxonomy" id="1385511"/>
    <lineage>
        <taxon>Bacteria</taxon>
        <taxon>Bacillati</taxon>
        <taxon>Bacillota</taxon>
        <taxon>Bacilli</taxon>
        <taxon>Bacillales</taxon>
        <taxon>Bacillaceae</taxon>
        <taxon>Pontibacillus</taxon>
    </lineage>
</organism>
<evidence type="ECO:0000259" key="3">
    <source>
        <dbReference type="Pfam" id="PF04509"/>
    </source>
</evidence>
<dbReference type="OrthoDB" id="9812187at2"/>